<dbReference type="CDD" id="cd01949">
    <property type="entry name" value="GGDEF"/>
    <property type="match status" value="1"/>
</dbReference>
<feature type="transmembrane region" description="Helical" evidence="3">
    <location>
        <begin position="105"/>
        <end position="122"/>
    </location>
</feature>
<dbReference type="RefSeq" id="WP_390235800.1">
    <property type="nucleotide sequence ID" value="NZ_JBHSWI010000001.1"/>
</dbReference>
<keyword evidence="3" id="KW-0812">Transmembrane</keyword>
<dbReference type="SUPFAM" id="SSF55073">
    <property type="entry name" value="Nucleotide cyclase"/>
    <property type="match status" value="1"/>
</dbReference>
<keyword evidence="3" id="KW-1133">Transmembrane helix</keyword>
<name>A0ABW1ZBS9_9BACT</name>
<dbReference type="InterPro" id="IPR029787">
    <property type="entry name" value="Nucleotide_cyclase"/>
</dbReference>
<keyword evidence="3" id="KW-0472">Membrane</keyword>
<dbReference type="Pfam" id="PF00990">
    <property type="entry name" value="GGDEF"/>
    <property type="match status" value="1"/>
</dbReference>
<dbReference type="SMART" id="SM00267">
    <property type="entry name" value="GGDEF"/>
    <property type="match status" value="1"/>
</dbReference>
<accession>A0ABW1ZBS9</accession>
<dbReference type="PANTHER" id="PTHR45138:SF9">
    <property type="entry name" value="DIGUANYLATE CYCLASE DGCM-RELATED"/>
    <property type="match status" value="1"/>
</dbReference>
<dbReference type="PANTHER" id="PTHR45138">
    <property type="entry name" value="REGULATORY COMPONENTS OF SENSORY TRANSDUCTION SYSTEM"/>
    <property type="match status" value="1"/>
</dbReference>
<sequence length="418" mass="47350">MNKLALKLEPIERATARLRNKPASGLRFEPELEAIFDVSTRYRHARRRLWLGWTILFMYDLLILSDFRHLHSNFRFALAVRLLVTLWLAFSSTLHFHARRVVRELNVVSIAIAIVCSNLILYRNLSPVLSSVSQVNTLVALLMIVVLAQLRFPYAVFATATLFAMQLWSIHATHIMTVPQAIFTIRPIVVGELFILLAGFSMEREERLSFLSALRVDLQREKLVALNRELALLSSQDSLSGLANRASFDSRFEDLWNQAVETSKPLSVVLFDIDHFKNVNDTQGHLYGDEVIRRVSQLLVQSLRGKEDFAARYGGEEFVILLPDTSHAVALKVAQRIRRMVELAGSPAFNDDEHVPNAFTTLSGGVATYPGVGIEHRDELLREADVALYAAKDAGRNRIHSAALQWSEASRRSVRPRR</sequence>
<dbReference type="InterPro" id="IPR000160">
    <property type="entry name" value="GGDEF_dom"/>
</dbReference>
<dbReference type="EC" id="2.7.7.65" evidence="1"/>
<dbReference type="GO" id="GO:0052621">
    <property type="term" value="F:diguanylate cyclase activity"/>
    <property type="evidence" value="ECO:0007669"/>
    <property type="project" value="UniProtKB-EC"/>
</dbReference>
<proteinExistence type="predicted"/>
<feature type="transmembrane region" description="Helical" evidence="3">
    <location>
        <begin position="76"/>
        <end position="98"/>
    </location>
</feature>
<dbReference type="InterPro" id="IPR043128">
    <property type="entry name" value="Rev_trsase/Diguanyl_cyclase"/>
</dbReference>
<evidence type="ECO:0000259" key="4">
    <source>
        <dbReference type="PROSITE" id="PS50887"/>
    </source>
</evidence>
<dbReference type="InterPro" id="IPR050469">
    <property type="entry name" value="Diguanylate_Cyclase"/>
</dbReference>
<feature type="transmembrane region" description="Helical" evidence="3">
    <location>
        <begin position="49"/>
        <end position="70"/>
    </location>
</feature>
<dbReference type="NCBIfam" id="TIGR00254">
    <property type="entry name" value="GGDEF"/>
    <property type="match status" value="1"/>
</dbReference>
<evidence type="ECO:0000313" key="6">
    <source>
        <dbReference type="Proteomes" id="UP001596391"/>
    </source>
</evidence>
<keyword evidence="5" id="KW-0808">Transferase</keyword>
<dbReference type="Proteomes" id="UP001596391">
    <property type="component" value="Unassembled WGS sequence"/>
</dbReference>
<comment type="caution">
    <text evidence="5">The sequence shown here is derived from an EMBL/GenBank/DDBJ whole genome shotgun (WGS) entry which is preliminary data.</text>
</comment>
<evidence type="ECO:0000256" key="2">
    <source>
        <dbReference type="ARBA" id="ARBA00034247"/>
    </source>
</evidence>
<reference evidence="6" key="1">
    <citation type="journal article" date="2019" name="Int. J. Syst. Evol. Microbiol.">
        <title>The Global Catalogue of Microorganisms (GCM) 10K type strain sequencing project: providing services to taxonomists for standard genome sequencing and annotation.</title>
        <authorList>
            <consortium name="The Broad Institute Genomics Platform"/>
            <consortium name="The Broad Institute Genome Sequencing Center for Infectious Disease"/>
            <person name="Wu L."/>
            <person name="Ma J."/>
        </authorList>
    </citation>
    <scope>NUCLEOTIDE SEQUENCE [LARGE SCALE GENOMIC DNA]</scope>
    <source>
        <strain evidence="6">CGMCC 1.16026</strain>
    </source>
</reference>
<dbReference type="PROSITE" id="PS50887">
    <property type="entry name" value="GGDEF"/>
    <property type="match status" value="1"/>
</dbReference>
<dbReference type="Gene3D" id="3.30.70.270">
    <property type="match status" value="1"/>
</dbReference>
<evidence type="ECO:0000256" key="3">
    <source>
        <dbReference type="SAM" id="Phobius"/>
    </source>
</evidence>
<feature type="transmembrane region" description="Helical" evidence="3">
    <location>
        <begin position="128"/>
        <end position="147"/>
    </location>
</feature>
<gene>
    <name evidence="5" type="ORF">ACFQBQ_15080</name>
</gene>
<comment type="catalytic activity">
    <reaction evidence="2">
        <text>2 GTP = 3',3'-c-di-GMP + 2 diphosphate</text>
        <dbReference type="Rhea" id="RHEA:24898"/>
        <dbReference type="ChEBI" id="CHEBI:33019"/>
        <dbReference type="ChEBI" id="CHEBI:37565"/>
        <dbReference type="ChEBI" id="CHEBI:58805"/>
        <dbReference type="EC" id="2.7.7.65"/>
    </reaction>
</comment>
<keyword evidence="5" id="KW-0548">Nucleotidyltransferase</keyword>
<evidence type="ECO:0000313" key="5">
    <source>
        <dbReference type="EMBL" id="MFC6646877.1"/>
    </source>
</evidence>
<keyword evidence="6" id="KW-1185">Reference proteome</keyword>
<dbReference type="EMBL" id="JBHSWI010000001">
    <property type="protein sequence ID" value="MFC6646877.1"/>
    <property type="molecule type" value="Genomic_DNA"/>
</dbReference>
<evidence type="ECO:0000256" key="1">
    <source>
        <dbReference type="ARBA" id="ARBA00012528"/>
    </source>
</evidence>
<organism evidence="5 6">
    <name type="scientific">Granulicella cerasi</name>
    <dbReference type="NCBI Taxonomy" id="741063"/>
    <lineage>
        <taxon>Bacteria</taxon>
        <taxon>Pseudomonadati</taxon>
        <taxon>Acidobacteriota</taxon>
        <taxon>Terriglobia</taxon>
        <taxon>Terriglobales</taxon>
        <taxon>Acidobacteriaceae</taxon>
        <taxon>Granulicella</taxon>
    </lineage>
</organism>
<protein>
    <recommendedName>
        <fullName evidence="1">diguanylate cyclase</fullName>
        <ecNumber evidence="1">2.7.7.65</ecNumber>
    </recommendedName>
</protein>
<feature type="domain" description="GGDEF" evidence="4">
    <location>
        <begin position="264"/>
        <end position="404"/>
    </location>
</feature>